<dbReference type="InterPro" id="IPR001296">
    <property type="entry name" value="Glyco_trans_1"/>
</dbReference>
<comment type="caution">
    <text evidence="3">The sequence shown here is derived from an EMBL/GenBank/DDBJ whole genome shotgun (WGS) entry which is preliminary data.</text>
</comment>
<organism evidence="3 4">
    <name type="scientific">Crocosphaera chwakensis CCY0110</name>
    <dbReference type="NCBI Taxonomy" id="391612"/>
    <lineage>
        <taxon>Bacteria</taxon>
        <taxon>Bacillati</taxon>
        <taxon>Cyanobacteriota</taxon>
        <taxon>Cyanophyceae</taxon>
        <taxon>Oscillatoriophycideae</taxon>
        <taxon>Chroococcales</taxon>
        <taxon>Aphanothecaceae</taxon>
        <taxon>Crocosphaera</taxon>
        <taxon>Crocosphaera chwakensis</taxon>
    </lineage>
</organism>
<keyword evidence="3" id="KW-0808">Transferase</keyword>
<sequence length="399" mass="44507">MRIAYVCADSGIPVFGQKGCSIHVQEILRGFLKQNHQVHLFSPRFSDDKPDDLQGVKLHELLPIPKVAQGLREKIALSMNSEIDAALDYAEPFDLVYERYSLWSYGGIEYARKKGIPGILEVNSPLILEQQKHRSLVHLQEAESVAIKVFNAATTIIAVSDAVKDYVSQYVNNPDKIKVIPNGVNADRFHPKKITSHAYFTVGFVGSLKPWHGLPILLDAFEQFHHHYPQSRLLIIGKGPESDRLQTQINQKNLNSAVQLTGAVPPYAIPFLLEQMDVAVAPYPPLDKFYFSPLKVYEYMAAGLPVVASDIGQIRDVIKHGNNGLLCPPGDINALSEAFIRLMRSPQLRHQLGISARKTILAHYTWDQVVEKILKLAKGARSREQGAEGEGKKINIKVA</sequence>
<evidence type="ECO:0000313" key="3">
    <source>
        <dbReference type="EMBL" id="EAZ90028.1"/>
    </source>
</evidence>
<dbReference type="PANTHER" id="PTHR45947:SF3">
    <property type="entry name" value="SULFOQUINOVOSYL TRANSFERASE SQD2"/>
    <property type="match status" value="1"/>
</dbReference>
<dbReference type="Pfam" id="PF00534">
    <property type="entry name" value="Glycos_transf_1"/>
    <property type="match status" value="1"/>
</dbReference>
<feature type="domain" description="Glycosyltransferase subfamily 4-like N-terminal" evidence="2">
    <location>
        <begin position="19"/>
        <end position="188"/>
    </location>
</feature>
<dbReference type="eggNOG" id="COG0438">
    <property type="taxonomic scope" value="Bacteria"/>
</dbReference>
<dbReference type="Gene3D" id="3.40.50.2000">
    <property type="entry name" value="Glycogen Phosphorylase B"/>
    <property type="match status" value="2"/>
</dbReference>
<evidence type="ECO:0000313" key="4">
    <source>
        <dbReference type="Proteomes" id="UP000003781"/>
    </source>
</evidence>
<reference evidence="3 4" key="1">
    <citation type="submission" date="2007-03" db="EMBL/GenBank/DDBJ databases">
        <authorList>
            <person name="Stal L."/>
            <person name="Ferriera S."/>
            <person name="Johnson J."/>
            <person name="Kravitz S."/>
            <person name="Beeson K."/>
            <person name="Sutton G."/>
            <person name="Rogers Y.-H."/>
            <person name="Friedman R."/>
            <person name="Frazier M."/>
            <person name="Venter J.C."/>
        </authorList>
    </citation>
    <scope>NUCLEOTIDE SEQUENCE [LARGE SCALE GENOMIC DNA]</scope>
    <source>
        <strain evidence="3 4">CCY0110</strain>
    </source>
</reference>
<dbReference type="Pfam" id="PF13439">
    <property type="entry name" value="Glyco_transf_4"/>
    <property type="match status" value="1"/>
</dbReference>
<dbReference type="InterPro" id="IPR050194">
    <property type="entry name" value="Glycosyltransferase_grp1"/>
</dbReference>
<keyword evidence="4" id="KW-1185">Reference proteome</keyword>
<dbReference type="RefSeq" id="WP_008276909.1">
    <property type="nucleotide sequence ID" value="NZ_AAXW01000032.1"/>
</dbReference>
<evidence type="ECO:0000259" key="1">
    <source>
        <dbReference type="Pfam" id="PF00534"/>
    </source>
</evidence>
<dbReference type="SUPFAM" id="SSF53756">
    <property type="entry name" value="UDP-Glycosyltransferase/glycogen phosphorylase"/>
    <property type="match status" value="1"/>
</dbReference>
<gene>
    <name evidence="3" type="ORF">CY0110_20835</name>
</gene>
<dbReference type="InterPro" id="IPR028098">
    <property type="entry name" value="Glyco_trans_4-like_N"/>
</dbReference>
<accession>A3IU54</accession>
<dbReference type="GO" id="GO:0016757">
    <property type="term" value="F:glycosyltransferase activity"/>
    <property type="evidence" value="ECO:0007669"/>
    <property type="project" value="InterPro"/>
</dbReference>
<feature type="domain" description="Glycosyl transferase family 1" evidence="1">
    <location>
        <begin position="195"/>
        <end position="358"/>
    </location>
</feature>
<proteinExistence type="predicted"/>
<dbReference type="AlphaFoldDB" id="A3IU54"/>
<protein>
    <submittedName>
        <fullName evidence="3">Glycosyltransferase</fullName>
    </submittedName>
</protein>
<name>A3IU54_9CHRO</name>
<dbReference type="EMBL" id="AAXW01000032">
    <property type="protein sequence ID" value="EAZ90028.1"/>
    <property type="molecule type" value="Genomic_DNA"/>
</dbReference>
<evidence type="ECO:0000259" key="2">
    <source>
        <dbReference type="Pfam" id="PF13439"/>
    </source>
</evidence>
<dbReference type="CDD" id="cd03801">
    <property type="entry name" value="GT4_PimA-like"/>
    <property type="match status" value="1"/>
</dbReference>
<dbReference type="PANTHER" id="PTHR45947">
    <property type="entry name" value="SULFOQUINOVOSYL TRANSFERASE SQD2"/>
    <property type="match status" value="1"/>
</dbReference>
<dbReference type="Proteomes" id="UP000003781">
    <property type="component" value="Unassembled WGS sequence"/>
</dbReference>